<dbReference type="EMBL" id="FMZV01000016">
    <property type="protein sequence ID" value="SDE23015.1"/>
    <property type="molecule type" value="Genomic_DNA"/>
</dbReference>
<feature type="domain" description="FAD dependent oxidoreductase" evidence="3">
    <location>
        <begin position="8"/>
        <end position="397"/>
    </location>
</feature>
<dbReference type="SUPFAM" id="SSF51905">
    <property type="entry name" value="FAD/NAD(P)-binding domain"/>
    <property type="match status" value="1"/>
</dbReference>
<keyword evidence="5" id="KW-1185">Reference proteome</keyword>
<keyword evidence="2" id="KW-0472">Membrane</keyword>
<dbReference type="PANTHER" id="PTHR13847:SF289">
    <property type="entry name" value="GLYCINE OXIDASE"/>
    <property type="match status" value="1"/>
</dbReference>
<dbReference type="Gene3D" id="3.30.9.10">
    <property type="entry name" value="D-Amino Acid Oxidase, subunit A, domain 2"/>
    <property type="match status" value="1"/>
</dbReference>
<protein>
    <submittedName>
        <fullName evidence="4">D-amino-acid dehydrogenase</fullName>
    </submittedName>
</protein>
<dbReference type="Gene3D" id="3.50.50.60">
    <property type="entry name" value="FAD/NAD(P)-binding domain"/>
    <property type="match status" value="2"/>
</dbReference>
<evidence type="ECO:0000313" key="4">
    <source>
        <dbReference type="EMBL" id="SDE23015.1"/>
    </source>
</evidence>
<dbReference type="AlphaFoldDB" id="A0A1G7B9T5"/>
<dbReference type="OrthoDB" id="9805337at2"/>
<dbReference type="InterPro" id="IPR036188">
    <property type="entry name" value="FAD/NAD-bd_sf"/>
</dbReference>
<keyword evidence="2" id="KW-0812">Transmembrane</keyword>
<dbReference type="Pfam" id="PF01266">
    <property type="entry name" value="DAO"/>
    <property type="match status" value="1"/>
</dbReference>
<dbReference type="STRING" id="639004.SAMN04488239_1166"/>
<evidence type="ECO:0000313" key="5">
    <source>
        <dbReference type="Proteomes" id="UP000199628"/>
    </source>
</evidence>
<sequence>MNETAKTIAIIGAGIVGVSTAIWLQRDGHRVILIDRAGPAEGTSFGNGGVLASCSIVPVTGPGLIAKAPGMLFSPNQPLFLRWGYLPRLAPWLIKYLGHANAAAATHTATAMAQIVGDSLADHLALAQGTGAEKWVVPSDYLFIYNDRAHYHDDAFGWGLRRQNGFVWDEMEGAEFRAYDPVFSDDLRFAVRLKDHGRIADPGQYVKDLAAHVVAQGGQLITAAVEDIVRENGRVTGVRAGGQTIACDAAVVATGVWSGPLAKKLGLDVPLESERGYHIEFWNPNFMPKSPVMVAARKFVATPMEGRLRLAGVVEFGGLDNGPSKAPIDLLKRSAAAVFPGLKADEVTEWMGHRPAPADSIPVIGELPHIKGAYTGFGHHHVGLTGGPKTGRILAQLISGRQPNVDLTAYSPARYAKSGQQ</sequence>
<keyword evidence="2" id="KW-1133">Transmembrane helix</keyword>
<evidence type="ECO:0000259" key="3">
    <source>
        <dbReference type="Pfam" id="PF01266"/>
    </source>
</evidence>
<gene>
    <name evidence="4" type="ORF">SAMN04488239_1166</name>
</gene>
<dbReference type="Proteomes" id="UP000199628">
    <property type="component" value="Unassembled WGS sequence"/>
</dbReference>
<feature type="transmembrane region" description="Helical" evidence="2">
    <location>
        <begin position="7"/>
        <end position="24"/>
    </location>
</feature>
<evidence type="ECO:0000256" key="2">
    <source>
        <dbReference type="SAM" id="Phobius"/>
    </source>
</evidence>
<name>A0A1G7B9T5_9RHOB</name>
<dbReference type="PANTHER" id="PTHR13847">
    <property type="entry name" value="SARCOSINE DEHYDROGENASE-RELATED"/>
    <property type="match status" value="1"/>
</dbReference>
<dbReference type="RefSeq" id="WP_093035351.1">
    <property type="nucleotide sequence ID" value="NZ_FMZV01000016.1"/>
</dbReference>
<evidence type="ECO:0000256" key="1">
    <source>
        <dbReference type="ARBA" id="ARBA00023002"/>
    </source>
</evidence>
<reference evidence="5" key="1">
    <citation type="submission" date="2016-10" db="EMBL/GenBank/DDBJ databases">
        <authorList>
            <person name="Varghese N."/>
            <person name="Submissions S."/>
        </authorList>
    </citation>
    <scope>NUCLEOTIDE SEQUENCE [LARGE SCALE GENOMIC DNA]</scope>
    <source>
        <strain evidence="5">CGMCC 1.9108</strain>
    </source>
</reference>
<keyword evidence="1" id="KW-0560">Oxidoreductase</keyword>
<dbReference type="SUPFAM" id="SSF54373">
    <property type="entry name" value="FAD-linked reductases, C-terminal domain"/>
    <property type="match status" value="1"/>
</dbReference>
<proteinExistence type="predicted"/>
<dbReference type="GO" id="GO:0016491">
    <property type="term" value="F:oxidoreductase activity"/>
    <property type="evidence" value="ECO:0007669"/>
    <property type="project" value="UniProtKB-KW"/>
</dbReference>
<organism evidence="4 5">
    <name type="scientific">Ruegeria marina</name>
    <dbReference type="NCBI Taxonomy" id="639004"/>
    <lineage>
        <taxon>Bacteria</taxon>
        <taxon>Pseudomonadati</taxon>
        <taxon>Pseudomonadota</taxon>
        <taxon>Alphaproteobacteria</taxon>
        <taxon>Rhodobacterales</taxon>
        <taxon>Roseobacteraceae</taxon>
        <taxon>Ruegeria</taxon>
    </lineage>
</organism>
<dbReference type="GO" id="GO:0005737">
    <property type="term" value="C:cytoplasm"/>
    <property type="evidence" value="ECO:0007669"/>
    <property type="project" value="TreeGrafter"/>
</dbReference>
<accession>A0A1G7B9T5</accession>
<dbReference type="InterPro" id="IPR006076">
    <property type="entry name" value="FAD-dep_OxRdtase"/>
</dbReference>